<keyword evidence="6" id="KW-0812">Transmembrane</keyword>
<dbReference type="GO" id="GO:0004176">
    <property type="term" value="F:ATP-dependent peptidase activity"/>
    <property type="evidence" value="ECO:0007669"/>
    <property type="project" value="InterPro"/>
</dbReference>
<evidence type="ECO:0000256" key="11">
    <source>
        <dbReference type="ARBA" id="ARBA00022840"/>
    </source>
</evidence>
<dbReference type="Pfam" id="PF17862">
    <property type="entry name" value="AAA_lid_3"/>
    <property type="match status" value="1"/>
</dbReference>
<comment type="cofactor">
    <cofactor evidence="1">
        <name>Zn(2+)</name>
        <dbReference type="ChEBI" id="CHEBI:29105"/>
    </cofactor>
</comment>
<name>A0AA38HIY2_9CUCU</name>
<dbReference type="GO" id="GO:0016887">
    <property type="term" value="F:ATP hydrolysis activity"/>
    <property type="evidence" value="ECO:0007669"/>
    <property type="project" value="InterPro"/>
</dbReference>
<keyword evidence="19" id="KW-1185">Reference proteome</keyword>
<evidence type="ECO:0000256" key="1">
    <source>
        <dbReference type="ARBA" id="ARBA00001947"/>
    </source>
</evidence>
<accession>A0AA38HIY2</accession>
<evidence type="ECO:0000256" key="7">
    <source>
        <dbReference type="ARBA" id="ARBA00022723"/>
    </source>
</evidence>
<evidence type="ECO:0000256" key="4">
    <source>
        <dbReference type="ARBA" id="ARBA00010550"/>
    </source>
</evidence>
<comment type="similarity">
    <text evidence="4">In the N-terminal section; belongs to the AAA ATPase family.</text>
</comment>
<dbReference type="SUPFAM" id="SSF52540">
    <property type="entry name" value="P-loop containing nucleoside triphosphate hydrolases"/>
    <property type="match status" value="1"/>
</dbReference>
<evidence type="ECO:0000256" key="15">
    <source>
        <dbReference type="ARBA" id="ARBA00023136"/>
    </source>
</evidence>
<evidence type="ECO:0000256" key="14">
    <source>
        <dbReference type="ARBA" id="ARBA00023128"/>
    </source>
</evidence>
<keyword evidence="12" id="KW-1133">Transmembrane helix</keyword>
<evidence type="ECO:0000256" key="2">
    <source>
        <dbReference type="ARBA" id="ARBA00004225"/>
    </source>
</evidence>
<dbReference type="AlphaFoldDB" id="A0AA38HIY2"/>
<sequence length="467" mass="52244">DVAGCDEAKLEIMEFVNFLKRPEIYRKLGAKIPKGAILSGPPGTGKTLLAKATAGEANVPFLSISGSEFLEMFVGVGPSRVRDLFKTAREHAPCIIFIDEIDAIGRSRGRGGPFGGGQDERENTLNQLLVEMDGFSSTENVVVLAGTNRPDILDSALMRPGRFDRQITIDRPDIRGRKSIFKVHLKPIKTNINIKELSEKLATLTPGFTGADIANICNEAALIAARYFSLQVELVHFERAIERVIAGLEKKSKVLSPEEKKIVAYHEAGHAICGWYFEHADPLLKVSIIPRGSAALGYAQYVPKEQYLYSTEQLMDRVCMTYGGRAAEELFFGRITTGAQDDLDKITKIAYAWVTQYGFSKTIGRLAYVPPKDGQPEFKKAYSESTAELIDKEVRLLVDKAYERTKKLLVEKEQECEKVARLLMKQEVISRDDVKELLGPRPFKEKHSYKEIVEGCHLLCLYLLYIF</sequence>
<comment type="similarity">
    <text evidence="16">Belongs to the AAA ATPase family.</text>
</comment>
<dbReference type="PROSITE" id="PS00674">
    <property type="entry name" value="AAA"/>
    <property type="match status" value="1"/>
</dbReference>
<evidence type="ECO:0000256" key="16">
    <source>
        <dbReference type="RuleBase" id="RU003651"/>
    </source>
</evidence>
<evidence type="ECO:0000256" key="9">
    <source>
        <dbReference type="ARBA" id="ARBA00022801"/>
    </source>
</evidence>
<keyword evidence="10" id="KW-0862">Zinc</keyword>
<dbReference type="SUPFAM" id="SSF140990">
    <property type="entry name" value="FtsH protease domain-like"/>
    <property type="match status" value="1"/>
</dbReference>
<dbReference type="GO" id="GO:0005524">
    <property type="term" value="F:ATP binding"/>
    <property type="evidence" value="ECO:0007669"/>
    <property type="project" value="UniProtKB-KW"/>
</dbReference>
<dbReference type="Pfam" id="PF01434">
    <property type="entry name" value="Peptidase_M41"/>
    <property type="match status" value="1"/>
</dbReference>
<evidence type="ECO:0000256" key="10">
    <source>
        <dbReference type="ARBA" id="ARBA00022833"/>
    </source>
</evidence>
<dbReference type="InterPro" id="IPR027417">
    <property type="entry name" value="P-loop_NTPase"/>
</dbReference>
<dbReference type="GO" id="GO:0046872">
    <property type="term" value="F:metal ion binding"/>
    <property type="evidence" value="ECO:0007669"/>
    <property type="project" value="UniProtKB-KW"/>
</dbReference>
<evidence type="ECO:0000256" key="5">
    <source>
        <dbReference type="ARBA" id="ARBA00022670"/>
    </source>
</evidence>
<dbReference type="EMBL" id="JALNTZ010000551">
    <property type="protein sequence ID" value="KAJ3634404.1"/>
    <property type="molecule type" value="Genomic_DNA"/>
</dbReference>
<dbReference type="InterPro" id="IPR005936">
    <property type="entry name" value="FtsH"/>
</dbReference>
<dbReference type="CDD" id="cd19501">
    <property type="entry name" value="RecA-like_FtsH"/>
    <property type="match status" value="1"/>
</dbReference>
<dbReference type="InterPro" id="IPR003960">
    <property type="entry name" value="ATPase_AAA_CS"/>
</dbReference>
<keyword evidence="11 16" id="KW-0067">ATP-binding</keyword>
<dbReference type="Gene3D" id="1.20.58.760">
    <property type="entry name" value="Peptidase M41"/>
    <property type="match status" value="1"/>
</dbReference>
<dbReference type="InterPro" id="IPR003959">
    <property type="entry name" value="ATPase_AAA_core"/>
</dbReference>
<dbReference type="SMART" id="SM00382">
    <property type="entry name" value="AAA"/>
    <property type="match status" value="1"/>
</dbReference>
<dbReference type="GO" id="GO:0005745">
    <property type="term" value="C:m-AAA complex"/>
    <property type="evidence" value="ECO:0007669"/>
    <property type="project" value="TreeGrafter"/>
</dbReference>
<protein>
    <recommendedName>
        <fullName evidence="17">AAA+ ATPase domain-containing protein</fullName>
    </recommendedName>
</protein>
<evidence type="ECO:0000313" key="18">
    <source>
        <dbReference type="EMBL" id="KAJ3634404.1"/>
    </source>
</evidence>
<dbReference type="Proteomes" id="UP001168821">
    <property type="component" value="Unassembled WGS sequence"/>
</dbReference>
<evidence type="ECO:0000313" key="19">
    <source>
        <dbReference type="Proteomes" id="UP001168821"/>
    </source>
</evidence>
<proteinExistence type="inferred from homology"/>
<comment type="similarity">
    <text evidence="3">In the C-terminal section; belongs to the peptidase M41 family.</text>
</comment>
<keyword evidence="9" id="KW-0378">Hydrolase</keyword>
<dbReference type="PANTHER" id="PTHR43655">
    <property type="entry name" value="ATP-DEPENDENT PROTEASE"/>
    <property type="match status" value="1"/>
</dbReference>
<evidence type="ECO:0000256" key="12">
    <source>
        <dbReference type="ARBA" id="ARBA00022989"/>
    </source>
</evidence>
<dbReference type="InterPro" id="IPR050928">
    <property type="entry name" value="ATP-dep_Zn_Metalloprotease"/>
</dbReference>
<evidence type="ECO:0000259" key="17">
    <source>
        <dbReference type="SMART" id="SM00382"/>
    </source>
</evidence>
<dbReference type="Pfam" id="PF00004">
    <property type="entry name" value="AAA"/>
    <property type="match status" value="1"/>
</dbReference>
<dbReference type="InterPro" id="IPR003593">
    <property type="entry name" value="AAA+_ATPase"/>
</dbReference>
<feature type="domain" description="AAA+ ATPase" evidence="17">
    <location>
        <begin position="32"/>
        <end position="173"/>
    </location>
</feature>
<feature type="non-terminal residue" evidence="18">
    <location>
        <position position="1"/>
    </location>
</feature>
<dbReference type="FunFam" id="3.40.50.300:FF:000001">
    <property type="entry name" value="ATP-dependent zinc metalloprotease FtsH"/>
    <property type="match status" value="1"/>
</dbReference>
<dbReference type="GO" id="GO:0034982">
    <property type="term" value="P:mitochondrial protein processing"/>
    <property type="evidence" value="ECO:0007669"/>
    <property type="project" value="TreeGrafter"/>
</dbReference>
<dbReference type="Gene3D" id="3.40.50.300">
    <property type="entry name" value="P-loop containing nucleotide triphosphate hydrolases"/>
    <property type="match status" value="1"/>
</dbReference>
<dbReference type="HAMAP" id="MF_01458">
    <property type="entry name" value="FtsH"/>
    <property type="match status" value="1"/>
</dbReference>
<keyword evidence="8 16" id="KW-0547">Nucleotide-binding</keyword>
<keyword evidence="7" id="KW-0479">Metal-binding</keyword>
<keyword evidence="15" id="KW-0472">Membrane</keyword>
<comment type="subcellular location">
    <subcellularLocation>
        <location evidence="2">Mitochondrion membrane</location>
        <topology evidence="2">Multi-pass membrane protein</topology>
    </subcellularLocation>
</comment>
<dbReference type="Gene3D" id="1.10.8.60">
    <property type="match status" value="1"/>
</dbReference>
<dbReference type="InterPro" id="IPR041569">
    <property type="entry name" value="AAA_lid_3"/>
</dbReference>
<dbReference type="FunFam" id="1.10.8.60:FF:000019">
    <property type="entry name" value="AFG3-like AAA ATPase 2"/>
    <property type="match status" value="1"/>
</dbReference>
<dbReference type="PANTHER" id="PTHR43655:SF2">
    <property type="entry name" value="AFG3 LIKE MATRIX AAA PEPTIDASE SUBUNIT 2, ISOFORM A"/>
    <property type="match status" value="1"/>
</dbReference>
<evidence type="ECO:0000256" key="6">
    <source>
        <dbReference type="ARBA" id="ARBA00022692"/>
    </source>
</evidence>
<keyword evidence="14" id="KW-0496">Mitochondrion</keyword>
<evidence type="ECO:0000256" key="13">
    <source>
        <dbReference type="ARBA" id="ARBA00023049"/>
    </source>
</evidence>
<dbReference type="NCBIfam" id="TIGR01241">
    <property type="entry name" value="FtsH_fam"/>
    <property type="match status" value="1"/>
</dbReference>
<keyword evidence="13" id="KW-0482">Metalloprotease</keyword>
<dbReference type="FunFam" id="1.20.58.760:FF:000003">
    <property type="entry name" value="AFG3-like AAA ATPase 2"/>
    <property type="match status" value="1"/>
</dbReference>
<organism evidence="18 19">
    <name type="scientific">Zophobas morio</name>
    <dbReference type="NCBI Taxonomy" id="2755281"/>
    <lineage>
        <taxon>Eukaryota</taxon>
        <taxon>Metazoa</taxon>
        <taxon>Ecdysozoa</taxon>
        <taxon>Arthropoda</taxon>
        <taxon>Hexapoda</taxon>
        <taxon>Insecta</taxon>
        <taxon>Pterygota</taxon>
        <taxon>Neoptera</taxon>
        <taxon>Endopterygota</taxon>
        <taxon>Coleoptera</taxon>
        <taxon>Polyphaga</taxon>
        <taxon>Cucujiformia</taxon>
        <taxon>Tenebrionidae</taxon>
        <taxon>Zophobas</taxon>
    </lineage>
</organism>
<comment type="caution">
    <text evidence="18">The sequence shown here is derived from an EMBL/GenBank/DDBJ whole genome shotgun (WGS) entry which is preliminary data.</text>
</comment>
<gene>
    <name evidence="18" type="ORF">Zmor_019113</name>
</gene>
<evidence type="ECO:0000256" key="3">
    <source>
        <dbReference type="ARBA" id="ARBA00010044"/>
    </source>
</evidence>
<dbReference type="GO" id="GO:0004222">
    <property type="term" value="F:metalloendopeptidase activity"/>
    <property type="evidence" value="ECO:0007669"/>
    <property type="project" value="InterPro"/>
</dbReference>
<dbReference type="InterPro" id="IPR037219">
    <property type="entry name" value="Peptidase_M41-like"/>
</dbReference>
<keyword evidence="5" id="KW-0645">Protease</keyword>
<evidence type="ECO:0000256" key="8">
    <source>
        <dbReference type="ARBA" id="ARBA00022741"/>
    </source>
</evidence>
<dbReference type="InterPro" id="IPR000642">
    <property type="entry name" value="Peptidase_M41"/>
</dbReference>
<reference evidence="18" key="1">
    <citation type="journal article" date="2023" name="G3 (Bethesda)">
        <title>Whole genome assemblies of Zophobas morio and Tenebrio molitor.</title>
        <authorList>
            <person name="Kaur S."/>
            <person name="Stinson S.A."/>
            <person name="diCenzo G.C."/>
        </authorList>
    </citation>
    <scope>NUCLEOTIDE SEQUENCE</scope>
    <source>
        <strain evidence="18">QUZm001</strain>
    </source>
</reference>